<accession>A0A0K2V671</accession>
<name>A0A0K2V671_LEPSM</name>
<dbReference type="EMBL" id="HACA01028608">
    <property type="protein sequence ID" value="CDW45969.1"/>
    <property type="molecule type" value="Transcribed_RNA"/>
</dbReference>
<sequence>MTYTAGFPFKLYPKIVVEGAGIRAKSVQKEFKRVFQRK</sequence>
<organism evidence="1">
    <name type="scientific">Lepeophtheirus salmonis</name>
    <name type="common">Salmon louse</name>
    <name type="synonym">Caligus salmonis</name>
    <dbReference type="NCBI Taxonomy" id="72036"/>
    <lineage>
        <taxon>Eukaryota</taxon>
        <taxon>Metazoa</taxon>
        <taxon>Ecdysozoa</taxon>
        <taxon>Arthropoda</taxon>
        <taxon>Crustacea</taxon>
        <taxon>Multicrustacea</taxon>
        <taxon>Hexanauplia</taxon>
        <taxon>Copepoda</taxon>
        <taxon>Siphonostomatoida</taxon>
        <taxon>Caligidae</taxon>
        <taxon>Lepeophtheirus</taxon>
    </lineage>
</organism>
<reference evidence="1" key="1">
    <citation type="submission" date="2014-05" db="EMBL/GenBank/DDBJ databases">
        <authorList>
            <person name="Chronopoulou M."/>
        </authorList>
    </citation>
    <scope>NUCLEOTIDE SEQUENCE</scope>
    <source>
        <tissue evidence="1">Whole organism</tissue>
    </source>
</reference>
<evidence type="ECO:0000313" key="1">
    <source>
        <dbReference type="EMBL" id="CDW45969.1"/>
    </source>
</evidence>
<protein>
    <submittedName>
        <fullName evidence="1">Uncharacterized protein</fullName>
    </submittedName>
</protein>
<proteinExistence type="predicted"/>
<dbReference type="AlphaFoldDB" id="A0A0K2V671"/>